<gene>
    <name evidence="2" type="ORF">NZD86_02785</name>
</gene>
<dbReference type="SMART" id="SM00481">
    <property type="entry name" value="POLIIIAc"/>
    <property type="match status" value="1"/>
</dbReference>
<dbReference type="SUPFAM" id="SSF89550">
    <property type="entry name" value="PHP domain-like"/>
    <property type="match status" value="1"/>
</dbReference>
<dbReference type="InterPro" id="IPR003141">
    <property type="entry name" value="Pol/His_phosphatase_N"/>
</dbReference>
<dbReference type="Gene3D" id="3.20.20.140">
    <property type="entry name" value="Metal-dependent hydrolases"/>
    <property type="match status" value="1"/>
</dbReference>
<dbReference type="RefSeq" id="WP_268044972.1">
    <property type="nucleotide sequence ID" value="NZ_CP104064.1"/>
</dbReference>
<accession>A0ABY6Z3M7</accession>
<evidence type="ECO:0000259" key="1">
    <source>
        <dbReference type="SMART" id="SM00481"/>
    </source>
</evidence>
<dbReference type="PANTHER" id="PTHR42924">
    <property type="entry name" value="EXONUCLEASE"/>
    <property type="match status" value="1"/>
</dbReference>
<dbReference type="Pfam" id="PF13263">
    <property type="entry name" value="PHP_C"/>
    <property type="match status" value="1"/>
</dbReference>
<dbReference type="Proteomes" id="UP001164803">
    <property type="component" value="Chromosome"/>
</dbReference>
<organism evidence="2 3">
    <name type="scientific">Alicyclobacillus dauci</name>
    <dbReference type="NCBI Taxonomy" id="1475485"/>
    <lineage>
        <taxon>Bacteria</taxon>
        <taxon>Bacillati</taxon>
        <taxon>Bacillota</taxon>
        <taxon>Bacilli</taxon>
        <taxon>Bacillales</taxon>
        <taxon>Alicyclobacillaceae</taxon>
        <taxon>Alicyclobacillus</taxon>
    </lineage>
</organism>
<feature type="domain" description="Polymerase/histidinol phosphatase N-terminal" evidence="1">
    <location>
        <begin position="3"/>
        <end position="70"/>
    </location>
</feature>
<sequence>MRFETHLHTAIGSYDGAIQIEELVAWVLASGIGGVCITDHDCVLSNRDIRALRESTGAIVVRGVEVTTNMGHVLTYGLDEYVPGIHDIRVLRREVDKVGGAMVLAHPFRSDVSPYYTYGDAPRGLPPWEEVLARPVFQYVDALEACNGSGVLEEETLVRRAANDLGLAVTGGSDAHKANKLGLCITQFTDYLSSERDFIEAIRSGVCNGIDLRTHGKAGEEKRAD</sequence>
<dbReference type="InterPro" id="IPR052018">
    <property type="entry name" value="PHP_domain"/>
</dbReference>
<evidence type="ECO:0000313" key="3">
    <source>
        <dbReference type="Proteomes" id="UP001164803"/>
    </source>
</evidence>
<name>A0ABY6Z3M7_9BACL</name>
<dbReference type="CDD" id="cd07432">
    <property type="entry name" value="PHP_HisPPase"/>
    <property type="match status" value="1"/>
</dbReference>
<dbReference type="Pfam" id="PF02811">
    <property type="entry name" value="PHP"/>
    <property type="match status" value="1"/>
</dbReference>
<dbReference type="InterPro" id="IPR004013">
    <property type="entry name" value="PHP_dom"/>
</dbReference>
<evidence type="ECO:0000313" key="2">
    <source>
        <dbReference type="EMBL" id="WAH37482.1"/>
    </source>
</evidence>
<reference evidence="2" key="1">
    <citation type="submission" date="2022-08" db="EMBL/GenBank/DDBJ databases">
        <title>Alicyclobacillus dauci DSM2870, complete genome.</title>
        <authorList>
            <person name="Wang Q."/>
            <person name="Cai R."/>
            <person name="Wang Z."/>
        </authorList>
    </citation>
    <scope>NUCLEOTIDE SEQUENCE</scope>
    <source>
        <strain evidence="2">DSM 28700</strain>
    </source>
</reference>
<protein>
    <submittedName>
        <fullName evidence="2">PHP domain-containing protein</fullName>
    </submittedName>
</protein>
<dbReference type="PANTHER" id="PTHR42924:SF3">
    <property type="entry name" value="POLYMERASE_HISTIDINOL PHOSPHATASE N-TERMINAL DOMAIN-CONTAINING PROTEIN"/>
    <property type="match status" value="1"/>
</dbReference>
<dbReference type="InterPro" id="IPR016195">
    <property type="entry name" value="Pol/histidinol_Pase-like"/>
</dbReference>
<dbReference type="EMBL" id="CP104064">
    <property type="protein sequence ID" value="WAH37482.1"/>
    <property type="molecule type" value="Genomic_DNA"/>
</dbReference>
<keyword evidence="3" id="KW-1185">Reference proteome</keyword>
<proteinExistence type="predicted"/>